<dbReference type="EMBL" id="BSYR01000024">
    <property type="protein sequence ID" value="GMI92308.1"/>
    <property type="molecule type" value="Genomic_DNA"/>
</dbReference>
<dbReference type="Proteomes" id="UP001165190">
    <property type="component" value="Unassembled WGS sequence"/>
</dbReference>
<dbReference type="GO" id="GO:0003677">
    <property type="term" value="F:DNA binding"/>
    <property type="evidence" value="ECO:0007669"/>
    <property type="project" value="InterPro"/>
</dbReference>
<name>A0A9W7IBB7_HIBTR</name>
<dbReference type="AlphaFoldDB" id="A0A9W7IBB7"/>
<sequence>MEGLLSDPDKGWRVLYTDSENDVMVVGDDQWHEFCNVVSKIHIYTQEAEKISVLLLVLLNPEAMYQVLVVFKAKR</sequence>
<dbReference type="PANTHER" id="PTHR31384:SF102">
    <property type="entry name" value="AUXIN RESPONSE FACTOR 4"/>
    <property type="match status" value="1"/>
</dbReference>
<dbReference type="InterPro" id="IPR044835">
    <property type="entry name" value="ARF_plant"/>
</dbReference>
<evidence type="ECO:0008006" key="3">
    <source>
        <dbReference type="Google" id="ProtNLM"/>
    </source>
</evidence>
<organism evidence="1 2">
    <name type="scientific">Hibiscus trionum</name>
    <name type="common">Flower of an hour</name>
    <dbReference type="NCBI Taxonomy" id="183268"/>
    <lineage>
        <taxon>Eukaryota</taxon>
        <taxon>Viridiplantae</taxon>
        <taxon>Streptophyta</taxon>
        <taxon>Embryophyta</taxon>
        <taxon>Tracheophyta</taxon>
        <taxon>Spermatophyta</taxon>
        <taxon>Magnoliopsida</taxon>
        <taxon>eudicotyledons</taxon>
        <taxon>Gunneridae</taxon>
        <taxon>Pentapetalae</taxon>
        <taxon>rosids</taxon>
        <taxon>malvids</taxon>
        <taxon>Malvales</taxon>
        <taxon>Malvaceae</taxon>
        <taxon>Malvoideae</taxon>
        <taxon>Hibiscus</taxon>
    </lineage>
</organism>
<evidence type="ECO:0000313" key="2">
    <source>
        <dbReference type="Proteomes" id="UP001165190"/>
    </source>
</evidence>
<proteinExistence type="predicted"/>
<dbReference type="GO" id="GO:0006355">
    <property type="term" value="P:regulation of DNA-templated transcription"/>
    <property type="evidence" value="ECO:0007669"/>
    <property type="project" value="InterPro"/>
</dbReference>
<dbReference type="Gene3D" id="3.10.20.90">
    <property type="entry name" value="Phosphatidylinositol 3-kinase Catalytic Subunit, Chain A, domain 1"/>
    <property type="match status" value="1"/>
</dbReference>
<dbReference type="PANTHER" id="PTHR31384">
    <property type="entry name" value="AUXIN RESPONSE FACTOR 4-RELATED"/>
    <property type="match status" value="1"/>
</dbReference>
<accession>A0A9W7IBB7</accession>
<reference evidence="1" key="1">
    <citation type="submission" date="2023-05" db="EMBL/GenBank/DDBJ databases">
        <title>Genome and transcriptome analyses reveal genes involved in the formation of fine ridges on petal epidermal cells in Hibiscus trionum.</title>
        <authorList>
            <person name="Koshimizu S."/>
            <person name="Masuda S."/>
            <person name="Ishii T."/>
            <person name="Shirasu K."/>
            <person name="Hoshino A."/>
            <person name="Arita M."/>
        </authorList>
    </citation>
    <scope>NUCLEOTIDE SEQUENCE</scope>
    <source>
        <strain evidence="1">Hamamatsu line</strain>
    </source>
</reference>
<gene>
    <name evidence="1" type="ORF">HRI_002900100</name>
</gene>
<comment type="caution">
    <text evidence="1">The sequence shown here is derived from an EMBL/GenBank/DDBJ whole genome shotgun (WGS) entry which is preliminary data.</text>
</comment>
<dbReference type="OrthoDB" id="1937897at2759"/>
<evidence type="ECO:0000313" key="1">
    <source>
        <dbReference type="EMBL" id="GMI92308.1"/>
    </source>
</evidence>
<keyword evidence="2" id="KW-1185">Reference proteome</keyword>
<dbReference type="GO" id="GO:0009725">
    <property type="term" value="P:response to hormone"/>
    <property type="evidence" value="ECO:0007669"/>
    <property type="project" value="InterPro"/>
</dbReference>
<protein>
    <recommendedName>
        <fullName evidence="3">Auxin-responsive protein</fullName>
    </recommendedName>
</protein>